<keyword evidence="3" id="KW-1185">Reference proteome</keyword>
<feature type="region of interest" description="Disordered" evidence="1">
    <location>
        <begin position="93"/>
        <end position="114"/>
    </location>
</feature>
<gene>
    <name evidence="2" type="ORF">LTR36_006041</name>
</gene>
<protein>
    <submittedName>
        <fullName evidence="2">Uncharacterized protein</fullName>
    </submittedName>
</protein>
<name>A0AAV9JCA0_9PEZI</name>
<accession>A0AAV9JCA0</accession>
<evidence type="ECO:0000313" key="3">
    <source>
        <dbReference type="Proteomes" id="UP001324427"/>
    </source>
</evidence>
<sequence length="205" mass="22535">MTPAIKLNSTTWTLRFKHHRTTILLHVDPLQSLSSVRAELLKAVQQTCRDGQLNGQSIPDSETDVLLARPVDINDLTAGWEPLDRDDDLATALEEEKSSSKGKGKAGISKTKPAKLTDCPQGAGLRDGGVVAFKFKLRAQPAAAERDAVEDSDDEEWEKLDGETLVGEADAEKWDVVVPTMEETYRDEEEGEEDEIPVPQPKNAT</sequence>
<dbReference type="Proteomes" id="UP001324427">
    <property type="component" value="Unassembled WGS sequence"/>
</dbReference>
<feature type="region of interest" description="Disordered" evidence="1">
    <location>
        <begin position="142"/>
        <end position="205"/>
    </location>
</feature>
<evidence type="ECO:0000313" key="2">
    <source>
        <dbReference type="EMBL" id="KAK4542852.1"/>
    </source>
</evidence>
<organism evidence="2 3">
    <name type="scientific">Oleoguttula mirabilis</name>
    <dbReference type="NCBI Taxonomy" id="1507867"/>
    <lineage>
        <taxon>Eukaryota</taxon>
        <taxon>Fungi</taxon>
        <taxon>Dikarya</taxon>
        <taxon>Ascomycota</taxon>
        <taxon>Pezizomycotina</taxon>
        <taxon>Dothideomycetes</taxon>
        <taxon>Dothideomycetidae</taxon>
        <taxon>Mycosphaerellales</taxon>
        <taxon>Teratosphaeriaceae</taxon>
        <taxon>Oleoguttula</taxon>
    </lineage>
</organism>
<evidence type="ECO:0000256" key="1">
    <source>
        <dbReference type="SAM" id="MobiDB-lite"/>
    </source>
</evidence>
<reference evidence="2 3" key="1">
    <citation type="submission" date="2021-11" db="EMBL/GenBank/DDBJ databases">
        <title>Black yeast isolated from Biological Soil Crust.</title>
        <authorList>
            <person name="Kurbessoian T."/>
        </authorList>
    </citation>
    <scope>NUCLEOTIDE SEQUENCE [LARGE SCALE GENOMIC DNA]</scope>
    <source>
        <strain evidence="2 3">CCFEE 5522</strain>
    </source>
</reference>
<comment type="caution">
    <text evidence="2">The sequence shown here is derived from an EMBL/GenBank/DDBJ whole genome shotgun (WGS) entry which is preliminary data.</text>
</comment>
<dbReference type="AlphaFoldDB" id="A0AAV9JCA0"/>
<dbReference type="EMBL" id="JAVFHQ010000037">
    <property type="protein sequence ID" value="KAK4542852.1"/>
    <property type="molecule type" value="Genomic_DNA"/>
</dbReference>
<proteinExistence type="predicted"/>
<feature type="compositionally biased region" description="Acidic residues" evidence="1">
    <location>
        <begin position="185"/>
        <end position="196"/>
    </location>
</feature>